<sequence>MTLIQCSSAHALPPLPLRQQILTDDAFSIYRKIHNSLYNQSQPNSNDKFFESQIEFDVDIRVAVVKRSGGSDLIVSETMMVKKMMMKTRRIGRIEAKRDGYLSLIVFAD</sequence>
<gene>
    <name evidence="1" type="ORF">MERR_LOCUS30978</name>
</gene>
<evidence type="ECO:0000313" key="2">
    <source>
        <dbReference type="Proteomes" id="UP000467841"/>
    </source>
</evidence>
<proteinExistence type="predicted"/>
<protein>
    <submittedName>
        <fullName evidence="1">Uncharacterized protein</fullName>
    </submittedName>
</protein>
<dbReference type="AlphaFoldDB" id="A0A6D2JU55"/>
<accession>A0A6D2JU55</accession>
<dbReference type="EMBL" id="CACVBM020001285">
    <property type="protein sequence ID" value="CAA7043743.1"/>
    <property type="molecule type" value="Genomic_DNA"/>
</dbReference>
<reference evidence="1" key="1">
    <citation type="submission" date="2020-01" db="EMBL/GenBank/DDBJ databases">
        <authorList>
            <person name="Mishra B."/>
        </authorList>
    </citation>
    <scope>NUCLEOTIDE SEQUENCE [LARGE SCALE GENOMIC DNA]</scope>
</reference>
<evidence type="ECO:0000313" key="1">
    <source>
        <dbReference type="EMBL" id="CAA7043743.1"/>
    </source>
</evidence>
<organism evidence="1 2">
    <name type="scientific">Microthlaspi erraticum</name>
    <dbReference type="NCBI Taxonomy" id="1685480"/>
    <lineage>
        <taxon>Eukaryota</taxon>
        <taxon>Viridiplantae</taxon>
        <taxon>Streptophyta</taxon>
        <taxon>Embryophyta</taxon>
        <taxon>Tracheophyta</taxon>
        <taxon>Spermatophyta</taxon>
        <taxon>Magnoliopsida</taxon>
        <taxon>eudicotyledons</taxon>
        <taxon>Gunneridae</taxon>
        <taxon>Pentapetalae</taxon>
        <taxon>rosids</taxon>
        <taxon>malvids</taxon>
        <taxon>Brassicales</taxon>
        <taxon>Brassicaceae</taxon>
        <taxon>Coluteocarpeae</taxon>
        <taxon>Microthlaspi</taxon>
    </lineage>
</organism>
<name>A0A6D2JU55_9BRAS</name>
<comment type="caution">
    <text evidence="1">The sequence shown here is derived from an EMBL/GenBank/DDBJ whole genome shotgun (WGS) entry which is preliminary data.</text>
</comment>
<dbReference type="Proteomes" id="UP000467841">
    <property type="component" value="Unassembled WGS sequence"/>
</dbReference>
<keyword evidence="2" id="KW-1185">Reference proteome</keyword>